<dbReference type="STRING" id="30611.ENSOGAP00000018226"/>
<keyword evidence="15" id="KW-1185">Reference proteome</keyword>
<dbReference type="GeneTree" id="ENSGT00950000183077"/>
<dbReference type="SUPFAM" id="SSF90229">
    <property type="entry name" value="CCCH zinc finger"/>
    <property type="match status" value="2"/>
</dbReference>
<dbReference type="GO" id="GO:0000209">
    <property type="term" value="P:protein polyubiquitination"/>
    <property type="evidence" value="ECO:0007669"/>
    <property type="project" value="InterPro"/>
</dbReference>
<keyword evidence="9 10" id="KW-0862">Zinc</keyword>
<reference evidence="14" key="2">
    <citation type="submission" date="2025-08" db="UniProtKB">
        <authorList>
            <consortium name="Ensembl"/>
        </authorList>
    </citation>
    <scope>IDENTIFICATION</scope>
</reference>
<evidence type="ECO:0000256" key="10">
    <source>
        <dbReference type="PROSITE-ProRule" id="PRU00723"/>
    </source>
</evidence>
<dbReference type="AlphaFoldDB" id="H0XQ35"/>
<feature type="zinc finger region" description="C3H1-type" evidence="10">
    <location>
        <begin position="245"/>
        <end position="272"/>
    </location>
</feature>
<comment type="catalytic activity">
    <reaction evidence="1">
        <text>S-ubiquitinyl-[E2 ubiquitin-conjugating enzyme]-L-cysteine + [acceptor protein]-L-lysine = [E2 ubiquitin-conjugating enzyme]-L-cysteine + N(6)-ubiquitinyl-[acceptor protein]-L-lysine.</text>
        <dbReference type="EC" id="2.3.2.27"/>
    </reaction>
</comment>
<dbReference type="Gene3D" id="2.30.30.1190">
    <property type="match status" value="1"/>
</dbReference>
<dbReference type="UniPathway" id="UPA00143"/>
<evidence type="ECO:0000256" key="3">
    <source>
        <dbReference type="ARBA" id="ARBA00012483"/>
    </source>
</evidence>
<feature type="zinc finger region" description="C3H1-type" evidence="10">
    <location>
        <begin position="401"/>
        <end position="430"/>
    </location>
</feature>
<feature type="domain" description="C3H1-type" evidence="13">
    <location>
        <begin position="245"/>
        <end position="272"/>
    </location>
</feature>
<evidence type="ECO:0000256" key="6">
    <source>
        <dbReference type="ARBA" id="ARBA00022737"/>
    </source>
</evidence>
<dbReference type="SUPFAM" id="SSF57850">
    <property type="entry name" value="RING/U-box"/>
    <property type="match status" value="1"/>
</dbReference>
<dbReference type="InterPro" id="IPR001841">
    <property type="entry name" value="Znf_RING"/>
</dbReference>
<dbReference type="SMART" id="SM00184">
    <property type="entry name" value="RING"/>
    <property type="match status" value="1"/>
</dbReference>
<dbReference type="Pfam" id="PF18044">
    <property type="entry name" value="zf-CCCH_4"/>
    <property type="match status" value="2"/>
</dbReference>
<dbReference type="InterPro" id="IPR018957">
    <property type="entry name" value="Znf_C3HC4_RING-type"/>
</dbReference>
<dbReference type="Pfam" id="PF14608">
    <property type="entry name" value="zf-CCCH_2"/>
    <property type="match status" value="1"/>
</dbReference>
<dbReference type="Pfam" id="PF15815">
    <property type="entry name" value="MKRN1_C"/>
    <property type="match status" value="1"/>
</dbReference>
<evidence type="ECO:0000256" key="8">
    <source>
        <dbReference type="ARBA" id="ARBA00022786"/>
    </source>
</evidence>
<protein>
    <recommendedName>
        <fullName evidence="3">RING-type E3 ubiquitin transferase</fullName>
        <ecNumber evidence="3">2.3.2.27</ecNumber>
    </recommendedName>
</protein>
<accession>H0XQ35</accession>
<dbReference type="InterPro" id="IPR045072">
    <property type="entry name" value="MKRN-like"/>
</dbReference>
<evidence type="ECO:0000256" key="2">
    <source>
        <dbReference type="ARBA" id="ARBA00004906"/>
    </source>
</evidence>
<feature type="compositionally biased region" description="Gly residues" evidence="11">
    <location>
        <begin position="16"/>
        <end position="28"/>
    </location>
</feature>
<dbReference type="FunCoup" id="H0XQ35">
    <property type="interactions" value="52"/>
</dbReference>
<evidence type="ECO:0000256" key="9">
    <source>
        <dbReference type="ARBA" id="ARBA00022833"/>
    </source>
</evidence>
<dbReference type="Pfam" id="PF00097">
    <property type="entry name" value="zf-C3HC4"/>
    <property type="match status" value="1"/>
</dbReference>
<dbReference type="InterPro" id="IPR036855">
    <property type="entry name" value="Znf_CCCH_sf"/>
</dbReference>
<dbReference type="Proteomes" id="UP000005225">
    <property type="component" value="Unassembled WGS sequence"/>
</dbReference>
<dbReference type="PROSITE" id="PS50089">
    <property type="entry name" value="ZF_RING_2"/>
    <property type="match status" value="1"/>
</dbReference>
<dbReference type="PANTHER" id="PTHR11224">
    <property type="entry name" value="MAKORIN-RELATED"/>
    <property type="match status" value="1"/>
</dbReference>
<dbReference type="PROSITE" id="PS50103">
    <property type="entry name" value="ZF_C3H1"/>
    <property type="match status" value="3"/>
</dbReference>
<dbReference type="Gene3D" id="3.30.40.10">
    <property type="entry name" value="Zinc/RING finger domain, C3HC4 (zinc finger)"/>
    <property type="match status" value="1"/>
</dbReference>
<reference evidence="14" key="3">
    <citation type="submission" date="2025-09" db="UniProtKB">
        <authorList>
            <consortium name="Ensembl"/>
        </authorList>
    </citation>
    <scope>IDENTIFICATION</scope>
</reference>
<name>H0XQ35_OTOGA</name>
<dbReference type="InterPro" id="IPR041367">
    <property type="entry name" value="Znf-CCCH_4"/>
</dbReference>
<dbReference type="PROSITE" id="PS00518">
    <property type="entry name" value="ZF_RING_1"/>
    <property type="match status" value="1"/>
</dbReference>
<evidence type="ECO:0000256" key="5">
    <source>
        <dbReference type="ARBA" id="ARBA00022723"/>
    </source>
</evidence>
<evidence type="ECO:0000259" key="12">
    <source>
        <dbReference type="PROSITE" id="PS50089"/>
    </source>
</evidence>
<evidence type="ECO:0000313" key="14">
    <source>
        <dbReference type="Ensembl" id="ENSOGAP00000018226.1"/>
    </source>
</evidence>
<dbReference type="EMBL" id="AAQR03178333">
    <property type="status" value="NOT_ANNOTATED_CDS"/>
    <property type="molecule type" value="Genomic_DNA"/>
</dbReference>
<feature type="domain" description="C3H1-type" evidence="13">
    <location>
        <begin position="401"/>
        <end position="430"/>
    </location>
</feature>
<dbReference type="GO" id="GO:0008270">
    <property type="term" value="F:zinc ion binding"/>
    <property type="evidence" value="ECO:0007669"/>
    <property type="project" value="UniProtKB-KW"/>
</dbReference>
<dbReference type="EC" id="2.3.2.27" evidence="3"/>
<dbReference type="eggNOG" id="KOG1039">
    <property type="taxonomic scope" value="Eukaryota"/>
</dbReference>
<evidence type="ECO:0000259" key="13">
    <source>
        <dbReference type="PROSITE" id="PS50103"/>
    </source>
</evidence>
<evidence type="ECO:0000256" key="4">
    <source>
        <dbReference type="ARBA" id="ARBA00022679"/>
    </source>
</evidence>
<proteinExistence type="predicted"/>
<evidence type="ECO:0000256" key="7">
    <source>
        <dbReference type="ARBA" id="ARBA00022771"/>
    </source>
</evidence>
<dbReference type="InterPro" id="IPR013083">
    <property type="entry name" value="Znf_RING/FYVE/PHD"/>
</dbReference>
<dbReference type="FunFam" id="3.30.40.10:FF:000117">
    <property type="entry name" value="Probable E3 ubiquitin-protein ligase makorin-1"/>
    <property type="match status" value="1"/>
</dbReference>
<feature type="domain" description="RING-type" evidence="12">
    <location>
        <begin position="318"/>
        <end position="372"/>
    </location>
</feature>
<dbReference type="GO" id="GO:0061630">
    <property type="term" value="F:ubiquitin protein ligase activity"/>
    <property type="evidence" value="ECO:0007669"/>
    <property type="project" value="UniProtKB-EC"/>
</dbReference>
<dbReference type="PANTHER" id="PTHR11224:SF38">
    <property type="entry name" value="E3 UBIQUITIN-PROTEIN LIGASE MAKORIN-3-RELATED"/>
    <property type="match status" value="1"/>
</dbReference>
<dbReference type="InterPro" id="IPR031644">
    <property type="entry name" value="MKRN1_C"/>
</dbReference>
<dbReference type="HOGENOM" id="CLU_040815_4_1_1"/>
<feature type="zinc finger region" description="C3H1-type" evidence="10">
    <location>
        <begin position="99"/>
        <end position="126"/>
    </location>
</feature>
<feature type="region of interest" description="Disordered" evidence="11">
    <location>
        <begin position="1"/>
        <end position="31"/>
    </location>
</feature>
<evidence type="ECO:0000256" key="1">
    <source>
        <dbReference type="ARBA" id="ARBA00000900"/>
    </source>
</evidence>
<dbReference type="Gene3D" id="4.10.1000.10">
    <property type="entry name" value="Zinc finger, CCCH-type"/>
    <property type="match status" value="1"/>
</dbReference>
<keyword evidence="6" id="KW-0677">Repeat</keyword>
<organism evidence="14 15">
    <name type="scientific">Otolemur garnettii</name>
    <name type="common">Small-eared galago</name>
    <name type="synonym">Garnett's greater bushbaby</name>
    <dbReference type="NCBI Taxonomy" id="30611"/>
    <lineage>
        <taxon>Eukaryota</taxon>
        <taxon>Metazoa</taxon>
        <taxon>Chordata</taxon>
        <taxon>Craniata</taxon>
        <taxon>Vertebrata</taxon>
        <taxon>Euteleostomi</taxon>
        <taxon>Mammalia</taxon>
        <taxon>Eutheria</taxon>
        <taxon>Euarchontoglires</taxon>
        <taxon>Primates</taxon>
        <taxon>Strepsirrhini</taxon>
        <taxon>Lorisiformes</taxon>
        <taxon>Galagidae</taxon>
        <taxon>Otolemur</taxon>
    </lineage>
</organism>
<dbReference type="InterPro" id="IPR000571">
    <property type="entry name" value="Znf_CCCH"/>
</dbReference>
<comment type="pathway">
    <text evidence="2">Protein modification; protein ubiquitination.</text>
</comment>
<dbReference type="GO" id="GO:0042802">
    <property type="term" value="F:identical protein binding"/>
    <property type="evidence" value="ECO:0007669"/>
    <property type="project" value="Ensembl"/>
</dbReference>
<dbReference type="SMART" id="SM00356">
    <property type="entry name" value="ZnF_C3H1"/>
    <property type="match status" value="3"/>
</dbReference>
<dbReference type="Ensembl" id="ENSOGAT00000004570.2">
    <property type="protein sequence ID" value="ENSOGAP00000018226.1"/>
    <property type="gene ID" value="ENSOGAG00000004569.2"/>
</dbReference>
<keyword evidence="5 10" id="KW-0479">Metal-binding</keyword>
<feature type="domain" description="C3H1-type" evidence="13">
    <location>
        <begin position="99"/>
        <end position="126"/>
    </location>
</feature>
<dbReference type="InParanoid" id="H0XQ35"/>
<reference evidence="15" key="1">
    <citation type="submission" date="2011-03" db="EMBL/GenBank/DDBJ databases">
        <title>Version 3 of the genome sequence of Otolemur garnettii (Bushbaby).</title>
        <authorList>
            <consortium name="The Broad Institute Genome Sequencing Platform"/>
            <person name="Di Palma F."/>
            <person name="Johnson J."/>
            <person name="Lander E.S."/>
            <person name="Lindblad-Toh K."/>
            <person name="Jaffe D.B."/>
            <person name="Gnerre S."/>
            <person name="MacCallum I."/>
            <person name="Przybylski D."/>
            <person name="Ribeiro F.J."/>
            <person name="Burton J.N."/>
            <person name="Walker B.J."/>
            <person name="Sharpe T."/>
            <person name="Hall G."/>
        </authorList>
    </citation>
    <scope>NUCLEOTIDE SEQUENCE [LARGE SCALE GENOMIC DNA]</scope>
</reference>
<dbReference type="OMA" id="NKTCRYF"/>
<evidence type="ECO:0000256" key="11">
    <source>
        <dbReference type="SAM" id="MobiDB-lite"/>
    </source>
</evidence>
<evidence type="ECO:0000313" key="15">
    <source>
        <dbReference type="Proteomes" id="UP000005225"/>
    </source>
</evidence>
<sequence length="513" mass="56171">MEESAAPFKAYRPSGGPVGAGELSGGPSGPNLPLCEISGESVAPGTTSLRSGMFGVVSGPLCEVPGLLRLGPEGLRPSRASGGGASLVSQPDAGSSSSWTKEVICRYYVHGMCKEGENCRYSHDLDDGQMASEACGLPEASADGGHFASAQMEPLPQEVAEVPPTASAGSLPVIGSATERGFFEAGTDNAGRGAAGGAAARGAAAESWVDATEFVPGQPYRGRMSLSIPEAPVHWVPKREQMAVGIRRQICRYFARGYCYYGDSCRYSHGEACDICGLQFPYPVNAAQWGDHMRACMATHVKDMGRLLTAQPGMDKVCGICMEVVYEKSRFSDRRFGILINCNHTFCLSCIRRWRRDPSYESRTVKSCPHCRVTSNFVIPSFYWVEEEEEKQRLIQRYKEGMSKIPCLYFAGGWGYCPFGEYCFYKHQYHDGQGDDPPGPSGGSFSAYWLQRSEPVQVPEGRMVFESRNKELVALRLASLLFKQLFPLREEPSSEDECALLNYALEEYFNLYL</sequence>
<dbReference type="InterPro" id="IPR017907">
    <property type="entry name" value="Znf_RING_CS"/>
</dbReference>
<keyword evidence="4" id="KW-0808">Transferase</keyword>
<keyword evidence="7 10" id="KW-0863">Zinc-finger</keyword>
<keyword evidence="8" id="KW-0833">Ubl conjugation pathway</keyword>